<sequence>MEGGADGRGVEVLAAPVALDSHLARTHLFVNLPLGVTARRLSAAHHPLWRLLMPHGDGTPYINNLTPHTLLKPQGDVHLLLPTSREAQVAYVGGVVTTTRFNDRFPRADLAARGLLDGATALHHPYREDALAHYDALHDFVAAILGEYYTCDADVVGDPELAAWAADMAAPAPGGAGVRGFGEPLPDGTAAEGTIRSVGYLVDAVTLLIWTASAQHAAVNFPQVDLMASAAAFPLAVRAGAPRPGAPAPITAWLPPLRVAARQLFLGAFLGGLVHLPLGTYPPTPLPGGWFRTGRGARAVAALRARLAAIDARIVAREAAEEVYKYEYLRPARVPRSINI</sequence>
<keyword evidence="2" id="KW-1185">Reference proteome</keyword>
<gene>
    <name evidence="1" type="ORF">I4F81_011176</name>
</gene>
<comment type="caution">
    <text evidence="1">The sequence shown here is derived from an EMBL/GenBank/DDBJ whole genome shotgun (WGS) entry which is preliminary data.</text>
</comment>
<proteinExistence type="predicted"/>
<evidence type="ECO:0000313" key="2">
    <source>
        <dbReference type="Proteomes" id="UP000798662"/>
    </source>
</evidence>
<protein>
    <submittedName>
        <fullName evidence="1">Uncharacterized protein</fullName>
    </submittedName>
</protein>
<name>A0ACC3CFQ8_PYRYE</name>
<dbReference type="EMBL" id="CM020620">
    <property type="protein sequence ID" value="KAK1868693.1"/>
    <property type="molecule type" value="Genomic_DNA"/>
</dbReference>
<reference evidence="1" key="1">
    <citation type="submission" date="2019-11" db="EMBL/GenBank/DDBJ databases">
        <title>Nori genome reveals adaptations in red seaweeds to the harsh intertidal environment.</title>
        <authorList>
            <person name="Wang D."/>
            <person name="Mao Y."/>
        </authorList>
    </citation>
    <scope>NUCLEOTIDE SEQUENCE</scope>
    <source>
        <tissue evidence="1">Gametophyte</tissue>
    </source>
</reference>
<organism evidence="1 2">
    <name type="scientific">Pyropia yezoensis</name>
    <name type="common">Susabi-nori</name>
    <name type="synonym">Porphyra yezoensis</name>
    <dbReference type="NCBI Taxonomy" id="2788"/>
    <lineage>
        <taxon>Eukaryota</taxon>
        <taxon>Rhodophyta</taxon>
        <taxon>Bangiophyceae</taxon>
        <taxon>Bangiales</taxon>
        <taxon>Bangiaceae</taxon>
        <taxon>Pyropia</taxon>
    </lineage>
</organism>
<accession>A0ACC3CFQ8</accession>
<evidence type="ECO:0000313" key="1">
    <source>
        <dbReference type="EMBL" id="KAK1868693.1"/>
    </source>
</evidence>
<dbReference type="Proteomes" id="UP000798662">
    <property type="component" value="Chromosome 3"/>
</dbReference>